<dbReference type="InterPro" id="IPR017930">
    <property type="entry name" value="Myb_dom"/>
</dbReference>
<evidence type="ECO:0000259" key="6">
    <source>
        <dbReference type="PROSITE" id="PS51294"/>
    </source>
</evidence>
<accession>A0A5K1BPZ6</accession>
<gene>
    <name evidence="7" type="ORF">NYM_LOCUS14792</name>
</gene>
<dbReference type="PROSITE" id="PS51294">
    <property type="entry name" value="HTH_MYB"/>
    <property type="match status" value="1"/>
</dbReference>
<dbReference type="AlphaFoldDB" id="A0A5K1BPZ6"/>
<evidence type="ECO:0000256" key="3">
    <source>
        <dbReference type="ARBA" id="ARBA00023125"/>
    </source>
</evidence>
<dbReference type="InterPro" id="IPR009057">
    <property type="entry name" value="Homeodomain-like_sf"/>
</dbReference>
<evidence type="ECO:0000256" key="2">
    <source>
        <dbReference type="ARBA" id="ARBA00022737"/>
    </source>
</evidence>
<feature type="domain" description="Myb-like" evidence="5">
    <location>
        <begin position="20"/>
        <end position="44"/>
    </location>
</feature>
<dbReference type="PROSITE" id="PS50090">
    <property type="entry name" value="MYB_LIKE"/>
    <property type="match status" value="1"/>
</dbReference>
<dbReference type="Pfam" id="PF00249">
    <property type="entry name" value="Myb_DNA-binding"/>
    <property type="match status" value="1"/>
</dbReference>
<name>A0A5K1BPZ6_9MAGN</name>
<organism evidence="7">
    <name type="scientific">Nymphaea colorata</name>
    <name type="common">pocket water lily</name>
    <dbReference type="NCBI Taxonomy" id="210225"/>
    <lineage>
        <taxon>Eukaryota</taxon>
        <taxon>Viridiplantae</taxon>
        <taxon>Streptophyta</taxon>
        <taxon>Embryophyta</taxon>
        <taxon>Tracheophyta</taxon>
        <taxon>Spermatophyta</taxon>
        <taxon>Magnoliopsida</taxon>
        <taxon>Nymphaeales</taxon>
        <taxon>Nymphaeaceae</taxon>
        <taxon>Nymphaea</taxon>
    </lineage>
</organism>
<dbReference type="GO" id="GO:0003677">
    <property type="term" value="F:DNA binding"/>
    <property type="evidence" value="ECO:0007669"/>
    <property type="project" value="UniProtKB-KW"/>
</dbReference>
<keyword evidence="3" id="KW-0238">DNA-binding</keyword>
<evidence type="ECO:0000256" key="4">
    <source>
        <dbReference type="ARBA" id="ARBA00023242"/>
    </source>
</evidence>
<dbReference type="SUPFAM" id="SSF46689">
    <property type="entry name" value="Homeodomain-like"/>
    <property type="match status" value="1"/>
</dbReference>
<dbReference type="CDD" id="cd00167">
    <property type="entry name" value="SANT"/>
    <property type="match status" value="1"/>
</dbReference>
<evidence type="ECO:0000256" key="1">
    <source>
        <dbReference type="ARBA" id="ARBA00004123"/>
    </source>
</evidence>
<evidence type="ECO:0000259" key="5">
    <source>
        <dbReference type="PROSITE" id="PS50090"/>
    </source>
</evidence>
<dbReference type="PANTHER" id="PTHR47994">
    <property type="entry name" value="F14D16.11-RELATED"/>
    <property type="match status" value="1"/>
</dbReference>
<dbReference type="EMBL" id="LR721781">
    <property type="protein sequence ID" value="VVW15660.1"/>
    <property type="molecule type" value="Genomic_DNA"/>
</dbReference>
<dbReference type="PANTHER" id="PTHR47994:SF5">
    <property type="entry name" value="F14D16.11-RELATED"/>
    <property type="match status" value="1"/>
</dbReference>
<sequence length="186" mass="20337">MIDSQVLYLKFSTSSLPLSRWSAIAASLPGRTDNEIKNHWNTHIKKKLIKMGIDPVTHRAIPVAQAPHADTNFPLSNLLNQASNWAELETQSNSLAHMLARGNLQPHCHEVRPAAQTGTFDSLNIVAGSGRFSGGMPISAIIDHEMPNGNKAYEGATVSGEGEEKREYWSSMLGCVGNANLHSFKY</sequence>
<protein>
    <submittedName>
        <fullName evidence="7">Uncharacterized protein</fullName>
    </submittedName>
</protein>
<keyword evidence="2" id="KW-0677">Repeat</keyword>
<proteinExistence type="predicted"/>
<feature type="domain" description="HTH myb-type" evidence="6">
    <location>
        <begin position="20"/>
        <end position="48"/>
    </location>
</feature>
<evidence type="ECO:0000313" key="7">
    <source>
        <dbReference type="EMBL" id="VVW15660.1"/>
    </source>
</evidence>
<dbReference type="InterPro" id="IPR001005">
    <property type="entry name" value="SANT/Myb"/>
</dbReference>
<dbReference type="InterPro" id="IPR015495">
    <property type="entry name" value="Myb_TF_plants"/>
</dbReference>
<comment type="subcellular location">
    <subcellularLocation>
        <location evidence="1">Nucleus</location>
    </subcellularLocation>
</comment>
<keyword evidence="4" id="KW-0539">Nucleus</keyword>
<dbReference type="Gene3D" id="1.10.10.60">
    <property type="entry name" value="Homeodomain-like"/>
    <property type="match status" value="1"/>
</dbReference>
<reference evidence="7" key="1">
    <citation type="submission" date="2019-09" db="EMBL/GenBank/DDBJ databases">
        <authorList>
            <person name="Zhang L."/>
        </authorList>
    </citation>
    <scope>NUCLEOTIDE SEQUENCE</scope>
</reference>
<dbReference type="GO" id="GO:0005634">
    <property type="term" value="C:nucleus"/>
    <property type="evidence" value="ECO:0007669"/>
    <property type="project" value="UniProtKB-SubCell"/>
</dbReference>